<dbReference type="GO" id="GO:0005198">
    <property type="term" value="F:structural molecule activity"/>
    <property type="evidence" value="ECO:0007669"/>
    <property type="project" value="InterPro"/>
</dbReference>
<dbReference type="Gene3D" id="3.30.70.1710">
    <property type="match status" value="2"/>
</dbReference>
<protein>
    <submittedName>
        <fullName evidence="4">Ethanolamine utilization protein EutL</fullName>
    </submittedName>
</protein>
<dbReference type="InterPro" id="IPR000249">
    <property type="entry name" value="BMC_dom"/>
</dbReference>
<dbReference type="InterPro" id="IPR009193">
    <property type="entry name" value="EutL_PduB"/>
</dbReference>
<evidence type="ECO:0000259" key="3">
    <source>
        <dbReference type="PROSITE" id="PS51931"/>
    </source>
</evidence>
<dbReference type="Proteomes" id="UP000183255">
    <property type="component" value="Unassembled WGS sequence"/>
</dbReference>
<comment type="subcellular location">
    <subcellularLocation>
        <location evidence="1">Bacterial microcompartment</location>
    </subcellularLocation>
</comment>
<dbReference type="Pfam" id="PF00936">
    <property type="entry name" value="BMC"/>
    <property type="match status" value="1"/>
</dbReference>
<keyword evidence="2" id="KW-1283">Bacterial microcompartment</keyword>
<dbReference type="CDD" id="cd07050">
    <property type="entry name" value="BMC_EutL_repeat2"/>
    <property type="match status" value="1"/>
</dbReference>
<evidence type="ECO:0000256" key="1">
    <source>
        <dbReference type="ARBA" id="ARBA00024322"/>
    </source>
</evidence>
<feature type="domain" description="BMC circularly permuted" evidence="3">
    <location>
        <begin position="111"/>
        <end position="217"/>
    </location>
</feature>
<proteinExistence type="predicted"/>
<evidence type="ECO:0000313" key="5">
    <source>
        <dbReference type="Proteomes" id="UP000183255"/>
    </source>
</evidence>
<reference evidence="4 5" key="1">
    <citation type="submission" date="2016-10" db="EMBL/GenBank/DDBJ databases">
        <authorList>
            <person name="de Groot N.N."/>
        </authorList>
    </citation>
    <scope>NUCLEOTIDE SEQUENCE [LARGE SCALE GENOMIC DNA]</scope>
    <source>
        <strain evidence="4 5">CGMCC 1.5058</strain>
    </source>
</reference>
<accession>A0A1G8KFC5</accession>
<dbReference type="InterPro" id="IPR044870">
    <property type="entry name" value="BMC_CP"/>
</dbReference>
<dbReference type="PROSITE" id="PS51931">
    <property type="entry name" value="BMC_CP"/>
    <property type="match status" value="2"/>
</dbReference>
<sequence length="217" mass="23043">MKYDKLQPSILSMKIIPNVNPDMVKEFNLPEGHMSLGLFTSDCDDVSYTALDEATKKADVKVVYAKSFYGGAANANTKLAGEVIGIISGPNPAEVRSGLNAIVDFIENEAAFYSANEDDTIAYYAHCISRSGSYLSQVAGIEEGEAIAYLIAPPLEAMYALDAALKAADVKMAAFYGPPSETNFGGGLLTGSQSACKAACDAFQEAVCFVADQPTKY</sequence>
<organism evidence="4 5">
    <name type="scientific">Proteiniclasticum ruminis</name>
    <dbReference type="NCBI Taxonomy" id="398199"/>
    <lineage>
        <taxon>Bacteria</taxon>
        <taxon>Bacillati</taxon>
        <taxon>Bacillota</taxon>
        <taxon>Clostridia</taxon>
        <taxon>Eubacteriales</taxon>
        <taxon>Clostridiaceae</taxon>
        <taxon>Proteiniclasticum</taxon>
    </lineage>
</organism>
<name>A0A1G8KFC5_9CLOT</name>
<dbReference type="SMART" id="SM00877">
    <property type="entry name" value="BMC"/>
    <property type="match status" value="2"/>
</dbReference>
<evidence type="ECO:0000313" key="4">
    <source>
        <dbReference type="EMBL" id="SDI42088.1"/>
    </source>
</evidence>
<dbReference type="InterPro" id="IPR037233">
    <property type="entry name" value="CcmK-like_sf"/>
</dbReference>
<dbReference type="InterPro" id="IPR030983">
    <property type="entry name" value="EutL"/>
</dbReference>
<dbReference type="NCBIfam" id="NF011934">
    <property type="entry name" value="PRK15405.1"/>
    <property type="match status" value="1"/>
</dbReference>
<dbReference type="NCBIfam" id="TIGR04502">
    <property type="entry name" value="microcomp_EutL"/>
    <property type="match status" value="1"/>
</dbReference>
<dbReference type="GO" id="GO:0031469">
    <property type="term" value="C:bacterial microcompartment"/>
    <property type="evidence" value="ECO:0007669"/>
    <property type="project" value="UniProtKB-SubCell"/>
</dbReference>
<dbReference type="AlphaFoldDB" id="A0A1G8KFC5"/>
<feature type="domain" description="BMC circularly permuted" evidence="3">
    <location>
        <begin position="1"/>
        <end position="110"/>
    </location>
</feature>
<dbReference type="RefSeq" id="WP_031577845.1">
    <property type="nucleotide sequence ID" value="NZ_FNDZ01000002.1"/>
</dbReference>
<gene>
    <name evidence="4" type="ORF">SAMN05421804_102300</name>
</gene>
<dbReference type="EMBL" id="FNDZ01000002">
    <property type="protein sequence ID" value="SDI42088.1"/>
    <property type="molecule type" value="Genomic_DNA"/>
</dbReference>
<dbReference type="PIRSF" id="PIRSF012290">
    <property type="entry name" value="EutL_PduB"/>
    <property type="match status" value="1"/>
</dbReference>
<dbReference type="CDD" id="cd07049">
    <property type="entry name" value="BMC_EutL_repeat1"/>
    <property type="match status" value="1"/>
</dbReference>
<evidence type="ECO:0000256" key="2">
    <source>
        <dbReference type="ARBA" id="ARBA00024446"/>
    </source>
</evidence>